<accession>A0ABV9D7B5</accession>
<dbReference type="InterPro" id="IPR036513">
    <property type="entry name" value="STAS_dom_sf"/>
</dbReference>
<dbReference type="CDD" id="cd07043">
    <property type="entry name" value="STAS_anti-anti-sigma_factors"/>
    <property type="match status" value="1"/>
</dbReference>
<evidence type="ECO:0000313" key="4">
    <source>
        <dbReference type="Proteomes" id="UP001595955"/>
    </source>
</evidence>
<feature type="region of interest" description="Disordered" evidence="1">
    <location>
        <begin position="1"/>
        <end position="23"/>
    </location>
</feature>
<sequence>MRDPNSTSAPGTGAPTGTESGSVHLMVAAERTRMVLSGEIDVSLSAELVEAVTEAEEAGRPVEIDARHVTFMDSSGVALLARLAHRAPGRLAIIQPPDVVRFLLEVTHIGEVVDVLEEDPGFPEDTGVDAE</sequence>
<feature type="domain" description="STAS" evidence="2">
    <location>
        <begin position="36"/>
        <end position="113"/>
    </location>
</feature>
<keyword evidence="4" id="KW-1185">Reference proteome</keyword>
<dbReference type="Gene3D" id="3.30.750.24">
    <property type="entry name" value="STAS domain"/>
    <property type="match status" value="1"/>
</dbReference>
<gene>
    <name evidence="3" type="ORF">ACFO3F_04705</name>
</gene>
<evidence type="ECO:0000259" key="2">
    <source>
        <dbReference type="PROSITE" id="PS50801"/>
    </source>
</evidence>
<dbReference type="RefSeq" id="WP_241237110.1">
    <property type="nucleotide sequence ID" value="NZ_CP033325.1"/>
</dbReference>
<dbReference type="InterPro" id="IPR002645">
    <property type="entry name" value="STAS_dom"/>
</dbReference>
<dbReference type="EMBL" id="JBHSGF010000003">
    <property type="protein sequence ID" value="MFC4554540.1"/>
    <property type="molecule type" value="Genomic_DNA"/>
</dbReference>
<evidence type="ECO:0000313" key="3">
    <source>
        <dbReference type="EMBL" id="MFC4554540.1"/>
    </source>
</evidence>
<organism evidence="3 4">
    <name type="scientific">Georgenia faecalis</name>
    <dbReference type="NCBI Taxonomy" id="2483799"/>
    <lineage>
        <taxon>Bacteria</taxon>
        <taxon>Bacillati</taxon>
        <taxon>Actinomycetota</taxon>
        <taxon>Actinomycetes</taxon>
        <taxon>Micrococcales</taxon>
        <taxon>Bogoriellaceae</taxon>
        <taxon>Georgenia</taxon>
    </lineage>
</organism>
<dbReference type="Proteomes" id="UP001595955">
    <property type="component" value="Unassembled WGS sequence"/>
</dbReference>
<dbReference type="PROSITE" id="PS50801">
    <property type="entry name" value="STAS"/>
    <property type="match status" value="1"/>
</dbReference>
<protein>
    <submittedName>
        <fullName evidence="3">STAS domain-containing protein</fullName>
    </submittedName>
</protein>
<dbReference type="SUPFAM" id="SSF52091">
    <property type="entry name" value="SpoIIaa-like"/>
    <property type="match status" value="1"/>
</dbReference>
<dbReference type="Pfam" id="PF13466">
    <property type="entry name" value="STAS_2"/>
    <property type="match status" value="1"/>
</dbReference>
<name>A0ABV9D7B5_9MICO</name>
<evidence type="ECO:0000256" key="1">
    <source>
        <dbReference type="SAM" id="MobiDB-lite"/>
    </source>
</evidence>
<reference evidence="4" key="1">
    <citation type="journal article" date="2019" name="Int. J. Syst. Evol. Microbiol.">
        <title>The Global Catalogue of Microorganisms (GCM) 10K type strain sequencing project: providing services to taxonomists for standard genome sequencing and annotation.</title>
        <authorList>
            <consortium name="The Broad Institute Genomics Platform"/>
            <consortium name="The Broad Institute Genome Sequencing Center for Infectious Disease"/>
            <person name="Wu L."/>
            <person name="Ma J."/>
        </authorList>
    </citation>
    <scope>NUCLEOTIDE SEQUENCE [LARGE SCALE GENOMIC DNA]</scope>
    <source>
        <strain evidence="4">JCM 3369</strain>
    </source>
</reference>
<feature type="compositionally biased region" description="Low complexity" evidence="1">
    <location>
        <begin position="1"/>
        <end position="22"/>
    </location>
</feature>
<proteinExistence type="predicted"/>
<dbReference type="InterPro" id="IPR058548">
    <property type="entry name" value="MlaB-like_STAS"/>
</dbReference>
<comment type="caution">
    <text evidence="3">The sequence shown here is derived from an EMBL/GenBank/DDBJ whole genome shotgun (WGS) entry which is preliminary data.</text>
</comment>